<protein>
    <submittedName>
        <fullName evidence="2">Uncharacterized protein</fullName>
    </submittedName>
</protein>
<evidence type="ECO:0000313" key="2">
    <source>
        <dbReference type="EMBL" id="GIX68844.1"/>
    </source>
</evidence>
<feature type="region of interest" description="Disordered" evidence="1">
    <location>
        <begin position="121"/>
        <end position="197"/>
    </location>
</feature>
<dbReference type="Proteomes" id="UP001054945">
    <property type="component" value="Unassembled WGS sequence"/>
</dbReference>
<comment type="caution">
    <text evidence="2">The sequence shown here is derived from an EMBL/GenBank/DDBJ whole genome shotgun (WGS) entry which is preliminary data.</text>
</comment>
<feature type="compositionally biased region" description="Polar residues" evidence="1">
    <location>
        <begin position="173"/>
        <end position="186"/>
    </location>
</feature>
<name>A0AAV4M906_CAEEX</name>
<evidence type="ECO:0000313" key="3">
    <source>
        <dbReference type="Proteomes" id="UP001054945"/>
    </source>
</evidence>
<accession>A0AAV4M906</accession>
<dbReference type="AlphaFoldDB" id="A0AAV4M906"/>
<keyword evidence="3" id="KW-1185">Reference proteome</keyword>
<gene>
    <name evidence="2" type="ORF">CEXT_42391</name>
</gene>
<organism evidence="2 3">
    <name type="scientific">Caerostris extrusa</name>
    <name type="common">Bark spider</name>
    <name type="synonym">Caerostris bankana</name>
    <dbReference type="NCBI Taxonomy" id="172846"/>
    <lineage>
        <taxon>Eukaryota</taxon>
        <taxon>Metazoa</taxon>
        <taxon>Ecdysozoa</taxon>
        <taxon>Arthropoda</taxon>
        <taxon>Chelicerata</taxon>
        <taxon>Arachnida</taxon>
        <taxon>Araneae</taxon>
        <taxon>Araneomorphae</taxon>
        <taxon>Entelegynae</taxon>
        <taxon>Araneoidea</taxon>
        <taxon>Araneidae</taxon>
        <taxon>Caerostris</taxon>
    </lineage>
</organism>
<feature type="compositionally biased region" description="Pro residues" evidence="1">
    <location>
        <begin position="140"/>
        <end position="152"/>
    </location>
</feature>
<dbReference type="EMBL" id="BPLR01019529">
    <property type="protein sequence ID" value="GIX68844.1"/>
    <property type="molecule type" value="Genomic_DNA"/>
</dbReference>
<evidence type="ECO:0000256" key="1">
    <source>
        <dbReference type="SAM" id="MobiDB-lite"/>
    </source>
</evidence>
<proteinExistence type="predicted"/>
<reference evidence="2 3" key="1">
    <citation type="submission" date="2021-06" db="EMBL/GenBank/DDBJ databases">
        <title>Caerostris extrusa draft genome.</title>
        <authorList>
            <person name="Kono N."/>
            <person name="Arakawa K."/>
        </authorList>
    </citation>
    <scope>NUCLEOTIDE SEQUENCE [LARGE SCALE GENOMIC DNA]</scope>
</reference>
<sequence length="216" mass="23531">MGSAMNYSERPYENQMNSGVVLSLLQASHCQTNSYPSYQPPFSLPPPPRLPHPPMHTSTGPTRCMAPWATAAPINWGPTARPLHVTPLCLPESRLVRGRPPPSMYSSSNARVMQQMKAAWGGENNNSNSSNDIMQYSQPSPRPMMPPPPSMHSPPHSGMGGAAPGPPPHYRQILSSPHSWSQSQIPSPGGGVLHSPRTTLRPYLLIPHDRHLSAHP</sequence>